<dbReference type="Proteomes" id="UP000027725">
    <property type="component" value="Unassembled WGS sequence"/>
</dbReference>
<proteinExistence type="predicted"/>
<evidence type="ECO:0000313" key="2">
    <source>
        <dbReference type="EMBL" id="KEP70965.1"/>
    </source>
</evidence>
<dbReference type="EMBL" id="JHEH01000004">
    <property type="protein sequence ID" value="KEP70965.1"/>
    <property type="molecule type" value="Genomic_DNA"/>
</dbReference>
<accession>A0A074TLA0</accession>
<dbReference type="RefSeq" id="WP_038063361.1">
    <property type="nucleotide sequence ID" value="NZ_FOVB01000002.1"/>
</dbReference>
<protein>
    <submittedName>
        <fullName evidence="2">Uncharacterized protein</fullName>
    </submittedName>
</protein>
<dbReference type="eggNOG" id="ENOG502ZWJW">
    <property type="taxonomic scope" value="Bacteria"/>
</dbReference>
<keyword evidence="3" id="KW-1185">Reference proteome</keyword>
<dbReference type="OrthoDB" id="7691146at2"/>
<evidence type="ECO:0000313" key="3">
    <source>
        <dbReference type="Proteomes" id="UP000027725"/>
    </source>
</evidence>
<feature type="compositionally biased region" description="Low complexity" evidence="1">
    <location>
        <begin position="111"/>
        <end position="121"/>
    </location>
</feature>
<dbReference type="AlphaFoldDB" id="A0A074TLA0"/>
<organism evidence="2 3">
    <name type="scientific">Thioclava dalianensis</name>
    <dbReference type="NCBI Taxonomy" id="1185766"/>
    <lineage>
        <taxon>Bacteria</taxon>
        <taxon>Pseudomonadati</taxon>
        <taxon>Pseudomonadota</taxon>
        <taxon>Alphaproteobacteria</taxon>
        <taxon>Rhodobacterales</taxon>
        <taxon>Paracoccaceae</taxon>
        <taxon>Thioclava</taxon>
    </lineage>
</organism>
<name>A0A074TLA0_9RHOB</name>
<feature type="region of interest" description="Disordered" evidence="1">
    <location>
        <begin position="1"/>
        <end position="189"/>
    </location>
</feature>
<sequence>MDRISALWPQIGWSPLMAPPTTKVSPASRVEAAGAGSQMGSGLRADVDTPESGDRAQTARLIGALSAARHNRTDPPGYGGAVPEASPRPTPKSRPDPDALVGPKPTFEVSPLEAAAARALDPPAPLPQSNEIDQAPVEASAPAAPKETENLQDDAPERPQVTADETPAMAERAWRQLSDSGTAQLDVTR</sequence>
<comment type="caution">
    <text evidence="2">The sequence shown here is derived from an EMBL/GenBank/DDBJ whole genome shotgun (WGS) entry which is preliminary data.</text>
</comment>
<evidence type="ECO:0000256" key="1">
    <source>
        <dbReference type="SAM" id="MobiDB-lite"/>
    </source>
</evidence>
<feature type="compositionally biased region" description="Polar residues" evidence="1">
    <location>
        <begin position="177"/>
        <end position="189"/>
    </location>
</feature>
<gene>
    <name evidence="2" type="ORF">DL1_13770</name>
</gene>
<reference evidence="2 3" key="1">
    <citation type="submission" date="2014-03" db="EMBL/GenBank/DDBJ databases">
        <title>The draft genome sequence of Thioclava dalianensis DLFJ1-1.</title>
        <authorList>
            <person name="Lai Q."/>
            <person name="Shao Z."/>
        </authorList>
    </citation>
    <scope>NUCLEOTIDE SEQUENCE [LARGE SCALE GENOMIC DNA]</scope>
    <source>
        <strain evidence="2 3">DLFJ1-1</strain>
    </source>
</reference>